<dbReference type="AlphaFoldDB" id="K0S220"/>
<organism evidence="1 2">
    <name type="scientific">Thalassiosira oceanica</name>
    <name type="common">Marine diatom</name>
    <dbReference type="NCBI Taxonomy" id="159749"/>
    <lineage>
        <taxon>Eukaryota</taxon>
        <taxon>Sar</taxon>
        <taxon>Stramenopiles</taxon>
        <taxon>Ochrophyta</taxon>
        <taxon>Bacillariophyta</taxon>
        <taxon>Coscinodiscophyceae</taxon>
        <taxon>Thalassiosirophycidae</taxon>
        <taxon>Thalassiosirales</taxon>
        <taxon>Thalassiosiraceae</taxon>
        <taxon>Thalassiosira</taxon>
    </lineage>
</organism>
<comment type="caution">
    <text evidence="1">The sequence shown here is derived from an EMBL/GenBank/DDBJ whole genome shotgun (WGS) entry which is preliminary data.</text>
</comment>
<accession>K0S220</accession>
<name>K0S220_THAOC</name>
<keyword evidence="2" id="KW-1185">Reference proteome</keyword>
<dbReference type="Proteomes" id="UP000266841">
    <property type="component" value="Unassembled WGS sequence"/>
</dbReference>
<protein>
    <submittedName>
        <fullName evidence="1">Uncharacterized protein</fullName>
    </submittedName>
</protein>
<evidence type="ECO:0000313" key="1">
    <source>
        <dbReference type="EMBL" id="EJK59245.1"/>
    </source>
</evidence>
<proteinExistence type="predicted"/>
<sequence length="125" mass="14307">MPTASDSSKSPHASSPQALEFNRLGMDLVDHIVVDPLFDSAAPHSYLDFRYAFLTIPDFVLPDMRFRRQETLETKREQTRTDGAQNSSWIEQNCPGIVRVPMGSNRNPIVYGKYFSSPQRIQRFN</sequence>
<dbReference type="EMBL" id="AGNL01023287">
    <property type="protein sequence ID" value="EJK59245.1"/>
    <property type="molecule type" value="Genomic_DNA"/>
</dbReference>
<evidence type="ECO:0000313" key="2">
    <source>
        <dbReference type="Proteomes" id="UP000266841"/>
    </source>
</evidence>
<gene>
    <name evidence="1" type="ORF">THAOC_20559</name>
</gene>
<reference evidence="1 2" key="1">
    <citation type="journal article" date="2012" name="Genome Biol.">
        <title>Genome and low-iron response of an oceanic diatom adapted to chronic iron limitation.</title>
        <authorList>
            <person name="Lommer M."/>
            <person name="Specht M."/>
            <person name="Roy A.S."/>
            <person name="Kraemer L."/>
            <person name="Andreson R."/>
            <person name="Gutowska M.A."/>
            <person name="Wolf J."/>
            <person name="Bergner S.V."/>
            <person name="Schilhabel M.B."/>
            <person name="Klostermeier U.C."/>
            <person name="Beiko R.G."/>
            <person name="Rosenstiel P."/>
            <person name="Hippler M."/>
            <person name="Laroche J."/>
        </authorList>
    </citation>
    <scope>NUCLEOTIDE SEQUENCE [LARGE SCALE GENOMIC DNA]</scope>
    <source>
        <strain evidence="1 2">CCMP1005</strain>
    </source>
</reference>